<dbReference type="RefSeq" id="WP_079638276.1">
    <property type="nucleotide sequence ID" value="NZ_FUYP01000008.1"/>
</dbReference>
<evidence type="ECO:0000256" key="2">
    <source>
        <dbReference type="PIRSR" id="PIRSR006386-1"/>
    </source>
</evidence>
<comment type="similarity">
    <text evidence="1">Belongs to the GST superfamily. NadH family.</text>
</comment>
<dbReference type="GO" id="GO:1901170">
    <property type="term" value="P:naphthalene catabolic process"/>
    <property type="evidence" value="ECO:0007669"/>
    <property type="project" value="InterPro"/>
</dbReference>
<dbReference type="GO" id="GO:0016491">
    <property type="term" value="F:oxidoreductase activity"/>
    <property type="evidence" value="ECO:0007669"/>
    <property type="project" value="InterPro"/>
</dbReference>
<gene>
    <name evidence="4" type="ORF">SAMN06295937_1008116</name>
</gene>
<dbReference type="InterPro" id="IPR051924">
    <property type="entry name" value="GST_Kappa/NadH"/>
</dbReference>
<dbReference type="EC" id="5.99.1.4" evidence="1"/>
<proteinExistence type="inferred from homology"/>
<dbReference type="SUPFAM" id="SSF52833">
    <property type="entry name" value="Thioredoxin-like"/>
    <property type="match status" value="1"/>
</dbReference>
<dbReference type="Pfam" id="PF01323">
    <property type="entry name" value="DSBA"/>
    <property type="match status" value="1"/>
</dbReference>
<dbReference type="Gene3D" id="3.40.30.10">
    <property type="entry name" value="Glutaredoxin"/>
    <property type="match status" value="1"/>
</dbReference>
<dbReference type="OrthoDB" id="5244108at2"/>
<name>A0A1T5C205_9SPHN</name>
<dbReference type="Proteomes" id="UP000190044">
    <property type="component" value="Unassembled WGS sequence"/>
</dbReference>
<evidence type="ECO:0000256" key="1">
    <source>
        <dbReference type="PIRNR" id="PIRNR006386"/>
    </source>
</evidence>
<comment type="catalytic activity">
    <reaction evidence="1">
        <text>2-hydroxychromene-2-carboxylate = (3E)-4-(2-hydroxyphenyl)-2-oxobut-3-enoate</text>
        <dbReference type="Rhea" id="RHEA:27401"/>
        <dbReference type="ChEBI" id="CHEBI:59350"/>
        <dbReference type="ChEBI" id="CHEBI:59353"/>
        <dbReference type="EC" id="5.99.1.4"/>
    </reaction>
</comment>
<accession>A0A1T5C205</accession>
<protein>
    <recommendedName>
        <fullName evidence="1">2-hydroxychromene-2-carboxylate isomerase</fullName>
        <ecNumber evidence="1">5.99.1.4</ecNumber>
    </recommendedName>
</protein>
<dbReference type="CDD" id="cd03022">
    <property type="entry name" value="DsbA_HCCA_Iso"/>
    <property type="match status" value="1"/>
</dbReference>
<reference evidence="5" key="1">
    <citation type="submission" date="2017-02" db="EMBL/GenBank/DDBJ databases">
        <authorList>
            <person name="Varghese N."/>
            <person name="Submissions S."/>
        </authorList>
    </citation>
    <scope>NUCLEOTIDE SEQUENCE [LARGE SCALE GENOMIC DNA]</scope>
    <source>
        <strain evidence="5">R11H</strain>
    </source>
</reference>
<evidence type="ECO:0000313" key="5">
    <source>
        <dbReference type="Proteomes" id="UP000190044"/>
    </source>
</evidence>
<dbReference type="AlphaFoldDB" id="A0A1T5C205"/>
<dbReference type="PIRSF" id="PIRSF006386">
    <property type="entry name" value="HCCAis_GSTk"/>
    <property type="match status" value="1"/>
</dbReference>
<organism evidence="4 5">
    <name type="scientific">Sphingopyxis flava</name>
    <dbReference type="NCBI Taxonomy" id="1507287"/>
    <lineage>
        <taxon>Bacteria</taxon>
        <taxon>Pseudomonadati</taxon>
        <taxon>Pseudomonadota</taxon>
        <taxon>Alphaproteobacteria</taxon>
        <taxon>Sphingomonadales</taxon>
        <taxon>Sphingomonadaceae</taxon>
        <taxon>Sphingopyxis</taxon>
    </lineage>
</organism>
<dbReference type="EMBL" id="FUYP01000008">
    <property type="protein sequence ID" value="SKB53424.1"/>
    <property type="molecule type" value="Genomic_DNA"/>
</dbReference>
<dbReference type="GO" id="GO:0018845">
    <property type="term" value="F:2-hydroxychromene-2-carboxylate isomerase activity"/>
    <property type="evidence" value="ECO:0007669"/>
    <property type="project" value="UniProtKB-UniRule"/>
</dbReference>
<dbReference type="PANTHER" id="PTHR42943">
    <property type="entry name" value="GLUTATHIONE S-TRANSFERASE KAPPA"/>
    <property type="match status" value="1"/>
</dbReference>
<sequence length="217" mass="24477">MTLTADLFWSFRSPYSYLAIGRYRALAASHALDINLRPVYPLAIRQPDFFERNHPNWLSYTMRDMIRVAQFHGIPFGPPRPDPIVQNVKTREIAAEQPYIYRLTRLGQAASRRGKSLAFCDEAAQLIWGGVQNWHLGDHLAGAAKRAGLDLAELDAEAERDAEALDTEIAANQLALEIAGHWGVPTLVFDGEPFFGQDRIDMARWRMEQKGLEARSG</sequence>
<keyword evidence="1 4" id="KW-0413">Isomerase</keyword>
<dbReference type="InterPro" id="IPR044087">
    <property type="entry name" value="NahD-like"/>
</dbReference>
<evidence type="ECO:0000313" key="4">
    <source>
        <dbReference type="EMBL" id="SKB53424.1"/>
    </source>
</evidence>
<dbReference type="InterPro" id="IPR014440">
    <property type="entry name" value="HCCAis_GSTk"/>
</dbReference>
<dbReference type="PANTHER" id="PTHR42943:SF2">
    <property type="entry name" value="GLUTATHIONE S-TRANSFERASE KAPPA 1"/>
    <property type="match status" value="1"/>
</dbReference>
<dbReference type="InterPro" id="IPR036249">
    <property type="entry name" value="Thioredoxin-like_sf"/>
</dbReference>
<feature type="active site" description="Nucleophile" evidence="2">
    <location>
        <position position="13"/>
    </location>
</feature>
<keyword evidence="5" id="KW-1185">Reference proteome</keyword>
<feature type="domain" description="DSBA-like thioredoxin" evidence="3">
    <location>
        <begin position="6"/>
        <end position="203"/>
    </location>
</feature>
<dbReference type="InterPro" id="IPR001853">
    <property type="entry name" value="DSBA-like_thioredoxin_dom"/>
</dbReference>
<evidence type="ECO:0000259" key="3">
    <source>
        <dbReference type="Pfam" id="PF01323"/>
    </source>
</evidence>